<evidence type="ECO:0000313" key="1">
    <source>
        <dbReference type="EMBL" id="SFJ05660.1"/>
    </source>
</evidence>
<dbReference type="GO" id="GO:0003677">
    <property type="term" value="F:DNA binding"/>
    <property type="evidence" value="ECO:0007669"/>
    <property type="project" value="InterPro"/>
</dbReference>
<dbReference type="EMBL" id="FORF01000010">
    <property type="protein sequence ID" value="SFJ05660.1"/>
    <property type="molecule type" value="Genomic_DNA"/>
</dbReference>
<dbReference type="PANTHER" id="PTHR38767:SF1">
    <property type="entry name" value="DNA POLYMERASE III SUBUNIT CHI"/>
    <property type="match status" value="1"/>
</dbReference>
<name>A0A1I3N9M5_9HYPH</name>
<protein>
    <submittedName>
        <fullName evidence="1">DNA polymerase III, chi subunit</fullName>
    </submittedName>
</protein>
<dbReference type="RefSeq" id="WP_091521671.1">
    <property type="nucleotide sequence ID" value="NZ_FORF01000010.1"/>
</dbReference>
<dbReference type="AlphaFoldDB" id="A0A1I3N9M5"/>
<dbReference type="OrthoDB" id="9795973at2"/>
<dbReference type="SUPFAM" id="SSF102400">
    <property type="entry name" value="DNA polymerase III chi subunit"/>
    <property type="match status" value="1"/>
</dbReference>
<dbReference type="Proteomes" id="UP000242763">
    <property type="component" value="Unassembled WGS sequence"/>
</dbReference>
<organism evidence="1 2">
    <name type="scientific">Aquamicrobium aerolatum DSM 21857</name>
    <dbReference type="NCBI Taxonomy" id="1121003"/>
    <lineage>
        <taxon>Bacteria</taxon>
        <taxon>Pseudomonadati</taxon>
        <taxon>Pseudomonadota</taxon>
        <taxon>Alphaproteobacteria</taxon>
        <taxon>Hyphomicrobiales</taxon>
        <taxon>Phyllobacteriaceae</taxon>
        <taxon>Aerobium</taxon>
    </lineage>
</organism>
<dbReference type="STRING" id="1121003.SAMN03080618_01998"/>
<dbReference type="PANTHER" id="PTHR38767">
    <property type="entry name" value="DNA POLYMERASE III SUBUNIT CHI"/>
    <property type="match status" value="1"/>
</dbReference>
<dbReference type="InterPro" id="IPR007459">
    <property type="entry name" value="DNA_pol3_chi"/>
</dbReference>
<reference evidence="2" key="1">
    <citation type="submission" date="2016-10" db="EMBL/GenBank/DDBJ databases">
        <authorList>
            <person name="Varghese N."/>
            <person name="Submissions S."/>
        </authorList>
    </citation>
    <scope>NUCLEOTIDE SEQUENCE [LARGE SCALE GENOMIC DNA]</scope>
    <source>
        <strain evidence="2">DSM 21857</strain>
    </source>
</reference>
<dbReference type="InterPro" id="IPR036768">
    <property type="entry name" value="PolIII_chi_sf"/>
</dbReference>
<sequence>MTDVLFYHLTESTLEEALPALLERSLDRGWRAVVQTGSEERRDTLDVHLWTWRDDAFLAHGTDMEPHVEHQPVLLTTGAENPNGAHIRFMVDGAAPPPLADYERAVFMFDGHDAFQLEQAREHWKSIKAEGHPVTYWQQTPEKRWERKA</sequence>
<keyword evidence="2" id="KW-1185">Reference proteome</keyword>
<dbReference type="NCBIfam" id="NF004347">
    <property type="entry name" value="PRK05728.1-4"/>
    <property type="match status" value="1"/>
</dbReference>
<dbReference type="Pfam" id="PF04364">
    <property type="entry name" value="DNA_pol3_chi"/>
    <property type="match status" value="1"/>
</dbReference>
<evidence type="ECO:0000313" key="2">
    <source>
        <dbReference type="Proteomes" id="UP000242763"/>
    </source>
</evidence>
<accession>A0A1I3N9M5</accession>
<dbReference type="GO" id="GO:0006260">
    <property type="term" value="P:DNA replication"/>
    <property type="evidence" value="ECO:0007669"/>
    <property type="project" value="InterPro"/>
</dbReference>
<gene>
    <name evidence="1" type="ORF">SAMN03080618_01998</name>
</gene>
<dbReference type="GO" id="GO:0032298">
    <property type="term" value="P:positive regulation of DNA-templated DNA replication initiation"/>
    <property type="evidence" value="ECO:0007669"/>
    <property type="project" value="TreeGrafter"/>
</dbReference>
<proteinExistence type="predicted"/>
<dbReference type="GO" id="GO:0003887">
    <property type="term" value="F:DNA-directed DNA polymerase activity"/>
    <property type="evidence" value="ECO:0007669"/>
    <property type="project" value="InterPro"/>
</dbReference>
<dbReference type="Gene3D" id="3.40.50.10110">
    <property type="entry name" value="DNA polymerase III subunit chi"/>
    <property type="match status" value="1"/>
</dbReference>